<keyword evidence="3" id="KW-1185">Reference proteome</keyword>
<feature type="compositionally biased region" description="Polar residues" evidence="2">
    <location>
        <begin position="1210"/>
        <end position="1233"/>
    </location>
</feature>
<dbReference type="InterPro" id="IPR026054">
    <property type="entry name" value="Nucleoporin"/>
</dbReference>
<reference evidence="4" key="1">
    <citation type="submission" date="2023-03" db="UniProtKB">
        <authorList>
            <consortium name="WormBaseParasite"/>
        </authorList>
    </citation>
    <scope>IDENTIFICATION</scope>
</reference>
<feature type="coiled-coil region" evidence="1">
    <location>
        <begin position="610"/>
        <end position="637"/>
    </location>
</feature>
<dbReference type="GO" id="GO:0006405">
    <property type="term" value="P:RNA export from nucleus"/>
    <property type="evidence" value="ECO:0007669"/>
    <property type="project" value="TreeGrafter"/>
</dbReference>
<proteinExistence type="predicted"/>
<dbReference type="WBParaSite" id="ALUE_0001154601-mRNA-1">
    <property type="protein sequence ID" value="ALUE_0001154601-mRNA-1"/>
    <property type="gene ID" value="ALUE_0001154601"/>
</dbReference>
<evidence type="ECO:0000256" key="1">
    <source>
        <dbReference type="SAM" id="Coils"/>
    </source>
</evidence>
<keyword evidence="1" id="KW-0175">Coiled coil</keyword>
<dbReference type="SUPFAM" id="SSF117289">
    <property type="entry name" value="Nucleoporin domain"/>
    <property type="match status" value="1"/>
</dbReference>
<dbReference type="GO" id="GO:0017056">
    <property type="term" value="F:structural constituent of nuclear pore"/>
    <property type="evidence" value="ECO:0007669"/>
    <property type="project" value="TreeGrafter"/>
</dbReference>
<evidence type="ECO:0000256" key="2">
    <source>
        <dbReference type="SAM" id="MobiDB-lite"/>
    </source>
</evidence>
<feature type="region of interest" description="Disordered" evidence="2">
    <location>
        <begin position="1210"/>
        <end position="1249"/>
    </location>
</feature>
<dbReference type="PANTHER" id="PTHR23193">
    <property type="entry name" value="NUCLEAR PORE COMPLEX PROTEIN NUP"/>
    <property type="match status" value="1"/>
</dbReference>
<sequence length="1500" mass="159138">MLIFVEDSIRPLLLRNRPKLAAAFFVLYGTDCRALSKRFHNKLPIHIDFQFRALRRVRLFTKPIEPRGEKISPSLIATSSHFGITVVGNPEGLLLSLRTSDVHSLQASHSNRDIEVNDVHLKTSVIPGDETDELIALGCNCSGRILSALVNTSNGPFVHLFDMCAFSPDFAPKAGVVRPIRVSSVDGARGVALEWNPQLDGVFAVIATDGTLSTFLFDIENPERICIVGTTNLTVRGSCISWSPKGKQLVVGDDSGNVLQYKPEMVLVRTIAAPNNITSMQGIPLRCTGLCWLATTEFLVAYSPRNGDEVNIALLTVKKDAPPRWSHLEDVTYSGNRGKFHQKITFTALHQWQIVLCASSRSTEVALLGKVENVWKCWQLDDVSRIETPLGIGGEESFPLGVCIDTSSQIAVKLSDDEGMQVPPCPLVMASVELPKAINAGEATTRLPPQAKVVNDSQNSLAVAQFPSAPSTDAIPLPTVSQELFKQLSTSPSLSSQPSLDMASSVQQASFFKAQPVASIQAPSQQVATCAAQTSTSEMKAAANSPSLMKATANGQSTSVIFMLREHNDWLKDMHDSMQKNGFTDFSGISNEEGLLGEVEELRVCIDRLIGKLNSEIKELTILVRQEQENVRSAQLQPRHCVAEKLLDFDRWYRQNKLEKALQRVCSKVSVVENWLDTVATPPRQPSSNQRVEASLSVEDERRVVTTARNVCKAITSRRNVLAELQRRFSDLSTRYRVEASLSVEDEQRVVTTARNVCKAITSRRNVLAELQRRFSDLSARYRLIMDKKAKQSSHDDKQPSVRNISEPFSKIEVTTMEEDTKFDVTGLCSKDDMLTKLRLFAKRTVITPRKINVTPLKPYKAPTKKDTKSIISRIEARLEQSSTLPTRSSQKMMMDIGTQSPDFLRYDVKPVSETPHLASNIGVISASNPALNGTPRPQAPDLAKSALNGTPRPQAPDLAKSVITTTSGSLSASRTFSMLSSAIQTPKLVPAPLSSTPLTAFKFTAPPAPSTSPISAATPFASTSASAVAVTTVHAATTQVSTNVHVTSKGAVFAQPAAVTVTSVKASKEAEKTITVSAPLAPPSVQIQPSASTVATISKPAESSAVSMTSGGVVSVPPTVTTTVVTNAASAATPAATTATSNTAVTAVPTTTAPTAVAATTTVQSVTGPITTAITTGVSTTQIAKAPTTIESPATTTAESVSFTFKLPTTVQKQSSPSTTSMSQEASASNSMDEGMMDEEGPSTIPSNLFSSSLSLGLGSANSKSGNTAKNVFGGGLSLGATSPSSSLFGGAANSNTGSVFGGAARSAFQTNVARTSNLFGGLTAATTTQQQQQNTPSFSFSAALAKPQQVTTSTSAFGAKPVVGGTTTFGGAPAFGAKPTFGSPSPLASAFGQARAAQPAVPAGGGFSAFAHGGSSGFGALAASQQAQKSSVFGGSGFAALAQQQPAKSSIFGGAFSTQPNTQSDLFTCLFAVHKQLSTLKRKKRERGRERGNIAAVD</sequence>
<dbReference type="InterPro" id="IPR015943">
    <property type="entry name" value="WD40/YVTN_repeat-like_dom_sf"/>
</dbReference>
<evidence type="ECO:0000313" key="3">
    <source>
        <dbReference type="Proteomes" id="UP000036681"/>
    </source>
</evidence>
<accession>A0A9J2PPW6</accession>
<dbReference type="GO" id="GO:0005643">
    <property type="term" value="C:nuclear pore"/>
    <property type="evidence" value="ECO:0007669"/>
    <property type="project" value="TreeGrafter"/>
</dbReference>
<evidence type="ECO:0000313" key="4">
    <source>
        <dbReference type="WBParaSite" id="ALUE_0001154601-mRNA-1"/>
    </source>
</evidence>
<organism evidence="3 4">
    <name type="scientific">Ascaris lumbricoides</name>
    <name type="common">Giant roundworm</name>
    <dbReference type="NCBI Taxonomy" id="6252"/>
    <lineage>
        <taxon>Eukaryota</taxon>
        <taxon>Metazoa</taxon>
        <taxon>Ecdysozoa</taxon>
        <taxon>Nematoda</taxon>
        <taxon>Chromadorea</taxon>
        <taxon>Rhabditida</taxon>
        <taxon>Spirurina</taxon>
        <taxon>Ascaridomorpha</taxon>
        <taxon>Ascaridoidea</taxon>
        <taxon>Ascarididae</taxon>
        <taxon>Ascaris</taxon>
    </lineage>
</organism>
<dbReference type="Gene3D" id="2.130.10.10">
    <property type="entry name" value="YVTN repeat-like/Quinoprotein amine dehydrogenase"/>
    <property type="match status" value="1"/>
</dbReference>
<protein>
    <submittedName>
        <fullName evidence="4">Nuclear pore complex protein Nup214 phenylalanine-glycine (FG) domain-containing protein</fullName>
    </submittedName>
</protein>
<feature type="region of interest" description="Disordered" evidence="2">
    <location>
        <begin position="929"/>
        <end position="958"/>
    </location>
</feature>
<dbReference type="Proteomes" id="UP000036681">
    <property type="component" value="Unplaced"/>
</dbReference>
<name>A0A9J2PPW6_ASCLU</name>
<dbReference type="PANTHER" id="PTHR23193:SF5">
    <property type="entry name" value="NUCLEAR ENVELOPE PORE MEMBRANE PROTEIN POM 121C-RELATED"/>
    <property type="match status" value="1"/>
</dbReference>
<dbReference type="GO" id="GO:0008139">
    <property type="term" value="F:nuclear localization sequence binding"/>
    <property type="evidence" value="ECO:0007669"/>
    <property type="project" value="TreeGrafter"/>
</dbReference>
<dbReference type="GO" id="GO:0006606">
    <property type="term" value="P:protein import into nucleus"/>
    <property type="evidence" value="ECO:0007669"/>
    <property type="project" value="TreeGrafter"/>
</dbReference>